<proteinExistence type="predicted"/>
<feature type="domain" description="Methyltransferase type 11" evidence="2">
    <location>
        <begin position="67"/>
        <end position="164"/>
    </location>
</feature>
<comment type="caution">
    <text evidence="3">The sequence shown here is derived from an EMBL/GenBank/DDBJ whole genome shotgun (WGS) entry which is preliminary data.</text>
</comment>
<dbReference type="InterPro" id="IPR029063">
    <property type="entry name" value="SAM-dependent_MTases_sf"/>
</dbReference>
<evidence type="ECO:0000313" key="4">
    <source>
        <dbReference type="Proteomes" id="UP001156691"/>
    </source>
</evidence>
<dbReference type="InterPro" id="IPR013216">
    <property type="entry name" value="Methyltransf_11"/>
</dbReference>
<dbReference type="PANTHER" id="PTHR44068">
    <property type="entry name" value="ZGC:194242"/>
    <property type="match status" value="1"/>
</dbReference>
<dbReference type="Pfam" id="PF08241">
    <property type="entry name" value="Methyltransf_11"/>
    <property type="match status" value="1"/>
</dbReference>
<sequence length="273" mass="29547">MSDGVTQHYGSTGIAERVLAAVAASGADPGQLRPEMLFPYDQLHARELKATEEHVAWLAPRPDEHVLDVGSGVGGPARFVAAKTSARVTGIDLTPDFVAAARSFTERCGLADRVTFEVGNALDMPFPEATFDAAICQYVAMNVAGKEGLAREIARVLKPGGRLLWSEAVGIEGRDPPYPLPWARSPETNHLTTESGLREALERAGLTILEWRDETTLQVEHAHEARRAGQTPSPERMMANQIVMGDDFLDRRRNYIAGLEAGALKGIAILARA</sequence>
<reference evidence="4" key="1">
    <citation type="journal article" date="2019" name="Int. J. Syst. Evol. Microbiol.">
        <title>The Global Catalogue of Microorganisms (GCM) 10K type strain sequencing project: providing services to taxonomists for standard genome sequencing and annotation.</title>
        <authorList>
            <consortium name="The Broad Institute Genomics Platform"/>
            <consortium name="The Broad Institute Genome Sequencing Center for Infectious Disease"/>
            <person name="Wu L."/>
            <person name="Ma J."/>
        </authorList>
    </citation>
    <scope>NUCLEOTIDE SEQUENCE [LARGE SCALE GENOMIC DNA]</scope>
    <source>
        <strain evidence="4">NBRC 112416</strain>
    </source>
</reference>
<protein>
    <submittedName>
        <fullName evidence="3">Type 11 methyltransferase</fullName>
    </submittedName>
</protein>
<dbReference type="RefSeq" id="WP_284342374.1">
    <property type="nucleotide sequence ID" value="NZ_BSNS01000022.1"/>
</dbReference>
<dbReference type="SUPFAM" id="SSF53335">
    <property type="entry name" value="S-adenosyl-L-methionine-dependent methyltransferases"/>
    <property type="match status" value="1"/>
</dbReference>
<dbReference type="GO" id="GO:0032259">
    <property type="term" value="P:methylation"/>
    <property type="evidence" value="ECO:0007669"/>
    <property type="project" value="UniProtKB-KW"/>
</dbReference>
<dbReference type="CDD" id="cd02440">
    <property type="entry name" value="AdoMet_MTases"/>
    <property type="match status" value="1"/>
</dbReference>
<accession>A0ABQ5WB27</accession>
<evidence type="ECO:0000256" key="1">
    <source>
        <dbReference type="ARBA" id="ARBA00022679"/>
    </source>
</evidence>
<keyword evidence="1" id="KW-0808">Transferase</keyword>
<evidence type="ECO:0000313" key="3">
    <source>
        <dbReference type="EMBL" id="GLQ56996.1"/>
    </source>
</evidence>
<keyword evidence="3" id="KW-0489">Methyltransferase</keyword>
<name>A0ABQ5WB27_9HYPH</name>
<keyword evidence="4" id="KW-1185">Reference proteome</keyword>
<dbReference type="InterPro" id="IPR050447">
    <property type="entry name" value="Erg6_SMT_methyltransf"/>
</dbReference>
<dbReference type="PANTHER" id="PTHR44068:SF11">
    <property type="entry name" value="GERANYL DIPHOSPHATE 2-C-METHYLTRANSFERASE"/>
    <property type="match status" value="1"/>
</dbReference>
<dbReference type="GO" id="GO:0008168">
    <property type="term" value="F:methyltransferase activity"/>
    <property type="evidence" value="ECO:0007669"/>
    <property type="project" value="UniProtKB-KW"/>
</dbReference>
<gene>
    <name evidence="3" type="ORF">GCM10010862_42550</name>
</gene>
<dbReference type="Gene3D" id="3.40.50.150">
    <property type="entry name" value="Vaccinia Virus protein VP39"/>
    <property type="match status" value="1"/>
</dbReference>
<evidence type="ECO:0000259" key="2">
    <source>
        <dbReference type="Pfam" id="PF08241"/>
    </source>
</evidence>
<organism evidence="3 4">
    <name type="scientific">Devosia nitrariae</name>
    <dbReference type="NCBI Taxonomy" id="2071872"/>
    <lineage>
        <taxon>Bacteria</taxon>
        <taxon>Pseudomonadati</taxon>
        <taxon>Pseudomonadota</taxon>
        <taxon>Alphaproteobacteria</taxon>
        <taxon>Hyphomicrobiales</taxon>
        <taxon>Devosiaceae</taxon>
        <taxon>Devosia</taxon>
    </lineage>
</organism>
<dbReference type="Proteomes" id="UP001156691">
    <property type="component" value="Unassembled WGS sequence"/>
</dbReference>
<dbReference type="EMBL" id="BSNS01000022">
    <property type="protein sequence ID" value="GLQ56996.1"/>
    <property type="molecule type" value="Genomic_DNA"/>
</dbReference>